<dbReference type="KEGG" id="csep:CP523_04390"/>
<dbReference type="EMBL" id="CP099799">
    <property type="protein sequence ID" value="USS00325.1"/>
    <property type="molecule type" value="Genomic_DNA"/>
</dbReference>
<organism evidence="1 3">
    <name type="scientific">Clostridium septicum</name>
    <dbReference type="NCBI Taxonomy" id="1504"/>
    <lineage>
        <taxon>Bacteria</taxon>
        <taxon>Bacillati</taxon>
        <taxon>Bacillota</taxon>
        <taxon>Clostridia</taxon>
        <taxon>Eubacteriales</taxon>
        <taxon>Clostridiaceae</taxon>
        <taxon>Clostridium</taxon>
    </lineage>
</organism>
<dbReference type="Proteomes" id="UP001055437">
    <property type="component" value="Chromosome"/>
</dbReference>
<dbReference type="InterPro" id="IPR024008">
    <property type="entry name" value="BsaA"/>
</dbReference>
<accession>A0A9N7PII2</accession>
<evidence type="ECO:0000313" key="2">
    <source>
        <dbReference type="EMBL" id="USS00325.1"/>
    </source>
</evidence>
<gene>
    <name evidence="1" type="ORF">CP523_04390</name>
    <name evidence="2" type="ORF">NH397_12635</name>
</gene>
<dbReference type="NCBIfam" id="TIGR04088">
    <property type="entry name" value="cognate_SipW"/>
    <property type="match status" value="1"/>
</dbReference>
<evidence type="ECO:0000313" key="3">
    <source>
        <dbReference type="Proteomes" id="UP000280586"/>
    </source>
</evidence>
<name>A0A9N7PII2_CLOSE</name>
<sequence length="222" mass="23530">MIRRKSINRTILAVGAAAVLVGGTLAWFTSTDTVTNKFKTGGNGTGQSKGVEIWENFASDKALEVLPGTIIDKEVQAQNTATYNSLIRVKLTPTIISGSTTADVSNIRLIFSENVIKRGKSTEGNTNGKWLQGTDGYYYYLGNVAPNGYTTMLLKDVQLDKTAGNEFKDVTFDVVVNAESIQSDNGAYADAWKGAGQPVLDKLAIVAGQTAGTASQIPGAGK</sequence>
<protein>
    <submittedName>
        <fullName evidence="2">BsaA family SipW-dependent biofilm matrix protein</fullName>
    </submittedName>
</protein>
<dbReference type="RefSeq" id="WP_120140536.1">
    <property type="nucleotide sequence ID" value="NZ_CP023671.1"/>
</dbReference>
<dbReference type="InterPro" id="IPR023833">
    <property type="entry name" value="Signal_pept_SipW-depend-type"/>
</dbReference>
<proteinExistence type="predicted"/>
<dbReference type="NCBIfam" id="TIGR04090">
    <property type="entry name" value="exp_by_SipW_IV"/>
    <property type="match status" value="1"/>
</dbReference>
<dbReference type="AlphaFoldDB" id="A0A9N7PII2"/>
<evidence type="ECO:0000313" key="4">
    <source>
        <dbReference type="Proteomes" id="UP001055437"/>
    </source>
</evidence>
<keyword evidence="4" id="KW-1185">Reference proteome</keyword>
<reference evidence="2" key="2">
    <citation type="submission" date="2022-06" db="EMBL/GenBank/DDBJ databases">
        <authorList>
            <person name="Holder M.E."/>
            <person name="Ajami N.J."/>
            <person name="Petrosino J.F."/>
        </authorList>
    </citation>
    <scope>NUCLEOTIDE SEQUENCE</scope>
    <source>
        <strain evidence="2">RMA 8861</strain>
    </source>
</reference>
<dbReference type="GeneID" id="303559924"/>
<dbReference type="EMBL" id="CP023671">
    <property type="protein sequence ID" value="AYE33765.1"/>
    <property type="molecule type" value="Genomic_DNA"/>
</dbReference>
<reference evidence="1 3" key="1">
    <citation type="submission" date="2017-09" db="EMBL/GenBank/DDBJ databases">
        <authorList>
            <person name="Thomas P."/>
            <person name="Seyboldt C."/>
        </authorList>
    </citation>
    <scope>NUCLEOTIDE SEQUENCE [LARGE SCALE GENOMIC DNA]</scope>
    <source>
        <strain evidence="1 3">DSM 7534</strain>
    </source>
</reference>
<dbReference type="Proteomes" id="UP000280586">
    <property type="component" value="Chromosome"/>
</dbReference>
<evidence type="ECO:0000313" key="1">
    <source>
        <dbReference type="EMBL" id="AYE33765.1"/>
    </source>
</evidence>